<dbReference type="GO" id="GO:0005524">
    <property type="term" value="F:ATP binding"/>
    <property type="evidence" value="ECO:0007669"/>
    <property type="project" value="InterPro"/>
</dbReference>
<dbReference type="Gene3D" id="1.10.510.10">
    <property type="entry name" value="Transferase(Phosphotransferase) domain 1"/>
    <property type="match status" value="1"/>
</dbReference>
<dbReference type="PROSITE" id="PS50011">
    <property type="entry name" value="PROTEIN_KINASE_DOM"/>
    <property type="match status" value="1"/>
</dbReference>
<dbReference type="GO" id="GO:0004672">
    <property type="term" value="F:protein kinase activity"/>
    <property type="evidence" value="ECO:0007669"/>
    <property type="project" value="InterPro"/>
</dbReference>
<comment type="caution">
    <text evidence="2">The sequence shown here is derived from an EMBL/GenBank/DDBJ whole genome shotgun (WGS) entry which is preliminary data.</text>
</comment>
<dbReference type="EMBL" id="VGJX01000469">
    <property type="protein sequence ID" value="MBM3275167.1"/>
    <property type="molecule type" value="Genomic_DNA"/>
</dbReference>
<organism evidence="2 3">
    <name type="scientific">Candidatus Tanganyikabacteria bacterium</name>
    <dbReference type="NCBI Taxonomy" id="2961651"/>
    <lineage>
        <taxon>Bacteria</taxon>
        <taxon>Bacillati</taxon>
        <taxon>Candidatus Sericytochromatia</taxon>
        <taxon>Candidatus Tanganyikabacteria</taxon>
    </lineage>
</organism>
<evidence type="ECO:0000259" key="1">
    <source>
        <dbReference type="PROSITE" id="PS50011"/>
    </source>
</evidence>
<reference evidence="2 3" key="1">
    <citation type="submission" date="2019-03" db="EMBL/GenBank/DDBJ databases">
        <title>Lake Tanganyika Metagenome-Assembled Genomes (MAGs).</title>
        <authorList>
            <person name="Tran P."/>
        </authorList>
    </citation>
    <scope>NUCLEOTIDE SEQUENCE [LARGE SCALE GENOMIC DNA]</scope>
    <source>
        <strain evidence="2">K_DeepCast_65m_m2_236</strain>
    </source>
</reference>
<dbReference type="AlphaFoldDB" id="A0A937X5I6"/>
<dbReference type="SMART" id="SM00220">
    <property type="entry name" value="S_TKc"/>
    <property type="match status" value="1"/>
</dbReference>
<dbReference type="InterPro" id="IPR011009">
    <property type="entry name" value="Kinase-like_dom_sf"/>
</dbReference>
<name>A0A937X5I6_9BACT</name>
<dbReference type="SUPFAM" id="SSF56112">
    <property type="entry name" value="Protein kinase-like (PK-like)"/>
    <property type="match status" value="1"/>
</dbReference>
<evidence type="ECO:0000313" key="3">
    <source>
        <dbReference type="Proteomes" id="UP000703893"/>
    </source>
</evidence>
<proteinExistence type="predicted"/>
<protein>
    <recommendedName>
        <fullName evidence="1">Protein kinase domain-containing protein</fullName>
    </recommendedName>
</protein>
<sequence length="429" mass="48084">MTEEVTTTHGERFPLGERLGEGGQAEVFRLGDSPKAVKLYRSFAQSHLDLQRARLKALISTPSPSPDFVWPEVLIEAPRLGYVMPLVSGFIPLHALNKVEHLKRVDLRTRLQICYRLVEAFSRLHQRAGFAYCDLSDMNILVRPETGEVKIIDVDNLSVGDMLPPVVDGTYRLMAPEIQSGDHRPDIASDLHSLAVLVFQTLLVHHPLIGDAVHDGDPAAEQDALGRKAVYVHHPTDASNRYTFKYGGVQLNTLPAGLRNLFEETFVRGLHHPERRVRENRWKRELISTLDQLVACPRGEGIQAQTIAEPCRSTTECRWCGRQITHVAWVRFESPGTGSESFKTVCDGTRLTGHYCKTAQELDLTKEWARIERYDDFYALKNMSSEEFSVYTDDGRAPRPLPPGKSVKLLRGVRVCFGAHGNIAALATS</sequence>
<gene>
    <name evidence="2" type="ORF">FJZ00_08430</name>
</gene>
<evidence type="ECO:0000313" key="2">
    <source>
        <dbReference type="EMBL" id="MBM3275167.1"/>
    </source>
</evidence>
<dbReference type="Proteomes" id="UP000703893">
    <property type="component" value="Unassembled WGS sequence"/>
</dbReference>
<feature type="domain" description="Protein kinase" evidence="1">
    <location>
        <begin position="13"/>
        <end position="287"/>
    </location>
</feature>
<accession>A0A937X5I6</accession>
<dbReference type="InterPro" id="IPR000719">
    <property type="entry name" value="Prot_kinase_dom"/>
</dbReference>